<reference evidence="1 2" key="1">
    <citation type="journal article" date="2024" name="G3 (Bethesda)">
        <title>Genome assembly of Hibiscus sabdariffa L. provides insights into metabolisms of medicinal natural products.</title>
        <authorList>
            <person name="Kim T."/>
        </authorList>
    </citation>
    <scope>NUCLEOTIDE SEQUENCE [LARGE SCALE GENOMIC DNA]</scope>
    <source>
        <strain evidence="1">TK-2024</strain>
        <tissue evidence="1">Old leaves</tissue>
    </source>
</reference>
<evidence type="ECO:0000313" key="1">
    <source>
        <dbReference type="EMBL" id="KAK8556724.1"/>
    </source>
</evidence>
<dbReference type="EMBL" id="JBBPBM010000017">
    <property type="protein sequence ID" value="KAK8556724.1"/>
    <property type="molecule type" value="Genomic_DNA"/>
</dbReference>
<organism evidence="1 2">
    <name type="scientific">Hibiscus sabdariffa</name>
    <name type="common">roselle</name>
    <dbReference type="NCBI Taxonomy" id="183260"/>
    <lineage>
        <taxon>Eukaryota</taxon>
        <taxon>Viridiplantae</taxon>
        <taxon>Streptophyta</taxon>
        <taxon>Embryophyta</taxon>
        <taxon>Tracheophyta</taxon>
        <taxon>Spermatophyta</taxon>
        <taxon>Magnoliopsida</taxon>
        <taxon>eudicotyledons</taxon>
        <taxon>Gunneridae</taxon>
        <taxon>Pentapetalae</taxon>
        <taxon>rosids</taxon>
        <taxon>malvids</taxon>
        <taxon>Malvales</taxon>
        <taxon>Malvaceae</taxon>
        <taxon>Malvoideae</taxon>
        <taxon>Hibiscus</taxon>
    </lineage>
</organism>
<gene>
    <name evidence="1" type="ORF">V6N12_003119</name>
</gene>
<sequence>MRPATKEMVAGHQRRAWSIGDGATIRFWKDNWITSLSPLYCFAAPEAAIDVDLKAWKGRNATLFTGTYVSSPPSSMLVPFGRCAMQPLMAEPTM</sequence>
<protein>
    <submittedName>
        <fullName evidence="1">Uncharacterized protein</fullName>
    </submittedName>
</protein>
<proteinExistence type="predicted"/>
<name>A0ABR2EB11_9ROSI</name>
<comment type="caution">
    <text evidence="1">The sequence shown here is derived from an EMBL/GenBank/DDBJ whole genome shotgun (WGS) entry which is preliminary data.</text>
</comment>
<dbReference type="Proteomes" id="UP001472677">
    <property type="component" value="Unassembled WGS sequence"/>
</dbReference>
<keyword evidence="2" id="KW-1185">Reference proteome</keyword>
<evidence type="ECO:0000313" key="2">
    <source>
        <dbReference type="Proteomes" id="UP001472677"/>
    </source>
</evidence>
<accession>A0ABR2EB11</accession>